<evidence type="ECO:0000313" key="1">
    <source>
        <dbReference type="EMBL" id="SDG58885.1"/>
    </source>
</evidence>
<dbReference type="Proteomes" id="UP000198615">
    <property type="component" value="Unassembled WGS sequence"/>
</dbReference>
<protein>
    <submittedName>
        <fullName evidence="1">Uncharacterized protein</fullName>
    </submittedName>
</protein>
<dbReference type="EMBL" id="FNBW01000028">
    <property type="protein sequence ID" value="SDG58885.1"/>
    <property type="molecule type" value="Genomic_DNA"/>
</dbReference>
<proteinExistence type="predicted"/>
<gene>
    <name evidence="1" type="ORF">SAMN05660686_04946</name>
</gene>
<dbReference type="RefSeq" id="WP_093154628.1">
    <property type="nucleotide sequence ID" value="NZ_FNBW01000028.1"/>
</dbReference>
<comment type="caution">
    <text evidence="1">The sequence shown here is derived from an EMBL/GenBank/DDBJ whole genome shotgun (WGS) entry which is preliminary data.</text>
</comment>
<name>A0A8G2F0U0_9PROT</name>
<sequence length="86" mass="9622">MISNLINVMEVTLERYRYRIAGISKPELERLASELAIMVEGERDNRRLGSPEPEHTVHATPDELAKLLEIHGVRAAPCAMAQSDPN</sequence>
<accession>A0A8G2F0U0</accession>
<keyword evidence="2" id="KW-1185">Reference proteome</keyword>
<reference evidence="1 2" key="1">
    <citation type="submission" date="2016-10" db="EMBL/GenBank/DDBJ databases">
        <authorList>
            <person name="Varghese N."/>
            <person name="Submissions S."/>
        </authorList>
    </citation>
    <scope>NUCLEOTIDE SEQUENCE [LARGE SCALE GENOMIC DNA]</scope>
    <source>
        <strain evidence="1 2">DSM 18839</strain>
    </source>
</reference>
<organism evidence="1 2">
    <name type="scientific">Thalassobaculum litoreum DSM 18839</name>
    <dbReference type="NCBI Taxonomy" id="1123362"/>
    <lineage>
        <taxon>Bacteria</taxon>
        <taxon>Pseudomonadati</taxon>
        <taxon>Pseudomonadota</taxon>
        <taxon>Alphaproteobacteria</taxon>
        <taxon>Rhodospirillales</taxon>
        <taxon>Thalassobaculaceae</taxon>
        <taxon>Thalassobaculum</taxon>
    </lineage>
</organism>
<evidence type="ECO:0000313" key="2">
    <source>
        <dbReference type="Proteomes" id="UP000198615"/>
    </source>
</evidence>
<dbReference type="AlphaFoldDB" id="A0A8G2F0U0"/>